<feature type="non-terminal residue" evidence="1">
    <location>
        <position position="316"/>
    </location>
</feature>
<keyword evidence="2" id="KW-1185">Reference proteome</keyword>
<dbReference type="EMBL" id="CM024790">
    <property type="protein sequence ID" value="KAG8007313.1"/>
    <property type="molecule type" value="Genomic_DNA"/>
</dbReference>
<evidence type="ECO:0000313" key="1">
    <source>
        <dbReference type="EMBL" id="KAG8007313.1"/>
    </source>
</evidence>
<gene>
    <name evidence="1" type="ORF">GBF38_012653</name>
</gene>
<comment type="caution">
    <text evidence="1">The sequence shown here is derived from an EMBL/GenBank/DDBJ whole genome shotgun (WGS) entry which is preliminary data.</text>
</comment>
<protein>
    <submittedName>
        <fullName evidence="1">Uncharacterized protein</fullName>
    </submittedName>
</protein>
<sequence length="316" mass="35744">MLHAPLAMGGPWTNATVLYQTLLGPVWITKELKEILNKKKRIFFTGSESEKKEVNREVKRAINTAKLKYKNKVEEKFTQGNLCLAWQGLKTMAAVNIATTNHKPIQVAGSSSTSLPDDLNAFYTRFETDNSTQIAETLSSLEHGGTTLTFKTDEVVRALRRIRENSSPGPDNISGRVLRLCAEQLGGVFQTLFQRQRELAAASTTSIHGEPVERVEYKYLGLPSSTTSLSSPRTQRRFLRKCHQRQYLLRKLNNFEVSKNILLTFYYSFIESIATFSIPCWFHSISLQNRNRLESIAKVCSKIIGLPTRSLSSIHK</sequence>
<accession>A0ACB7EYL8</accession>
<name>A0ACB7EYL8_NIBAL</name>
<evidence type="ECO:0000313" key="2">
    <source>
        <dbReference type="Proteomes" id="UP000805704"/>
    </source>
</evidence>
<dbReference type="Proteomes" id="UP000805704">
    <property type="component" value="Chromosome 2"/>
</dbReference>
<organism evidence="1 2">
    <name type="scientific">Nibea albiflora</name>
    <name type="common">Yellow drum</name>
    <name type="synonym">Corvina albiflora</name>
    <dbReference type="NCBI Taxonomy" id="240163"/>
    <lineage>
        <taxon>Eukaryota</taxon>
        <taxon>Metazoa</taxon>
        <taxon>Chordata</taxon>
        <taxon>Craniata</taxon>
        <taxon>Vertebrata</taxon>
        <taxon>Euteleostomi</taxon>
        <taxon>Actinopterygii</taxon>
        <taxon>Neopterygii</taxon>
        <taxon>Teleostei</taxon>
        <taxon>Neoteleostei</taxon>
        <taxon>Acanthomorphata</taxon>
        <taxon>Eupercaria</taxon>
        <taxon>Sciaenidae</taxon>
        <taxon>Nibea</taxon>
    </lineage>
</organism>
<proteinExistence type="predicted"/>
<reference evidence="1" key="1">
    <citation type="submission" date="2020-04" db="EMBL/GenBank/DDBJ databases">
        <title>A chromosome-scale assembly and high-density genetic map of the yellow drum (Nibea albiflora) genome.</title>
        <authorList>
            <person name="Xu D."/>
            <person name="Zhang W."/>
            <person name="Chen R."/>
            <person name="Tan P."/>
            <person name="Wang L."/>
            <person name="Song H."/>
            <person name="Tian L."/>
            <person name="Zhu Q."/>
            <person name="Wang B."/>
        </authorList>
    </citation>
    <scope>NUCLEOTIDE SEQUENCE</scope>
    <source>
        <strain evidence="1">ZJHYS-2018</strain>
    </source>
</reference>